<dbReference type="Pfam" id="PF13847">
    <property type="entry name" value="Methyltransf_31"/>
    <property type="match status" value="1"/>
</dbReference>
<keyword evidence="1 5" id="KW-0963">Cytoplasm</keyword>
<name>A0A8S0SRF8_OLEEU</name>
<keyword evidence="4 5" id="KW-0949">S-adenosyl-L-methionine</keyword>
<dbReference type="EMBL" id="CACTIH010005469">
    <property type="protein sequence ID" value="CAA2994198.1"/>
    <property type="molecule type" value="Genomic_DNA"/>
</dbReference>
<dbReference type="GO" id="GO:0032259">
    <property type="term" value="P:methylation"/>
    <property type="evidence" value="ECO:0007669"/>
    <property type="project" value="UniProtKB-KW"/>
</dbReference>
<dbReference type="InterPro" id="IPR026635">
    <property type="entry name" value="Efm4/METTL10"/>
</dbReference>
<dbReference type="EC" id="2.1.1.-" evidence="5"/>
<evidence type="ECO:0000256" key="1">
    <source>
        <dbReference type="ARBA" id="ARBA00022490"/>
    </source>
</evidence>
<evidence type="ECO:0000259" key="6">
    <source>
        <dbReference type="Pfam" id="PF13847"/>
    </source>
</evidence>
<evidence type="ECO:0000256" key="5">
    <source>
        <dbReference type="HAMAP-Rule" id="MF_03188"/>
    </source>
</evidence>
<organism evidence="7 8">
    <name type="scientific">Olea europaea subsp. europaea</name>
    <dbReference type="NCBI Taxonomy" id="158383"/>
    <lineage>
        <taxon>Eukaryota</taxon>
        <taxon>Viridiplantae</taxon>
        <taxon>Streptophyta</taxon>
        <taxon>Embryophyta</taxon>
        <taxon>Tracheophyta</taxon>
        <taxon>Spermatophyta</taxon>
        <taxon>Magnoliopsida</taxon>
        <taxon>eudicotyledons</taxon>
        <taxon>Gunneridae</taxon>
        <taxon>Pentapetalae</taxon>
        <taxon>asterids</taxon>
        <taxon>lamiids</taxon>
        <taxon>Lamiales</taxon>
        <taxon>Oleaceae</taxon>
        <taxon>Oleeae</taxon>
        <taxon>Olea</taxon>
    </lineage>
</organism>
<evidence type="ECO:0000256" key="2">
    <source>
        <dbReference type="ARBA" id="ARBA00022603"/>
    </source>
</evidence>
<evidence type="ECO:0000256" key="3">
    <source>
        <dbReference type="ARBA" id="ARBA00022679"/>
    </source>
</evidence>
<dbReference type="CDD" id="cd02440">
    <property type="entry name" value="AdoMet_MTases"/>
    <property type="match status" value="1"/>
</dbReference>
<dbReference type="SUPFAM" id="SSF53335">
    <property type="entry name" value="S-adenosyl-L-methionine-dependent methyltransferases"/>
    <property type="match status" value="1"/>
</dbReference>
<dbReference type="InterPro" id="IPR025714">
    <property type="entry name" value="Methyltranfer_dom"/>
</dbReference>
<dbReference type="InterPro" id="IPR029063">
    <property type="entry name" value="SAM-dependent_MTases_sf"/>
</dbReference>
<feature type="domain" description="Methyltransferase" evidence="6">
    <location>
        <begin position="67"/>
        <end position="196"/>
    </location>
</feature>
<evidence type="ECO:0000313" key="8">
    <source>
        <dbReference type="Proteomes" id="UP000594638"/>
    </source>
</evidence>
<dbReference type="OrthoDB" id="540004at2759"/>
<keyword evidence="2 5" id="KW-0489">Methyltransferase</keyword>
<comment type="function">
    <text evidence="5">S-adenosyl-L-methionine-dependent protein-lysine N-methyltransferase that methylates elongation factor 1-alpha.</text>
</comment>
<accession>A0A8S0SRF8</accession>
<dbReference type="AlphaFoldDB" id="A0A8S0SRF8"/>
<comment type="subcellular location">
    <subcellularLocation>
        <location evidence="5">Cytoplasm</location>
    </subcellularLocation>
</comment>
<keyword evidence="3 5" id="KW-0808">Transferase</keyword>
<dbReference type="Gene3D" id="3.40.50.150">
    <property type="entry name" value="Vaccinia Virus protein VP39"/>
    <property type="match status" value="1"/>
</dbReference>
<sequence length="240" mass="26222">MCETVFLELCLMRCTIFFPFCRFGADVMEIVASWTKNLCIGISQSHLPNHVDNANNLSAGEPEKELSNWSVLDVGTGNGLLLQEFAKQGFSDLTGTDYSEGAIDLARSLADRAEFTNIKFSVDDILDTKLDKKFKLVIDKGTLDAIGLHPDGPLKRSMYWDSISSLVASGGLLVITSCNSTKDELIQEVEAFNHRSGASPESDTAVDQAFQYVDHVQSYPTFTFGGSAGSRVATVAFLRN</sequence>
<comment type="caution">
    <text evidence="7">The sequence shown here is derived from an EMBL/GenBank/DDBJ whole genome shotgun (WGS) entry which is preliminary data.</text>
</comment>
<dbReference type="GO" id="GO:0016279">
    <property type="term" value="F:protein-lysine N-methyltransferase activity"/>
    <property type="evidence" value="ECO:0007669"/>
    <property type="project" value="UniProtKB-UniRule"/>
</dbReference>
<keyword evidence="8" id="KW-1185">Reference proteome</keyword>
<dbReference type="HAMAP" id="MF_03188">
    <property type="entry name" value="Methyltr_EFM4"/>
    <property type="match status" value="1"/>
</dbReference>
<reference evidence="7 8" key="1">
    <citation type="submission" date="2019-12" db="EMBL/GenBank/DDBJ databases">
        <authorList>
            <person name="Alioto T."/>
            <person name="Alioto T."/>
            <person name="Gomez Garrido J."/>
        </authorList>
    </citation>
    <scope>NUCLEOTIDE SEQUENCE [LARGE SCALE GENOMIC DNA]</scope>
</reference>
<comment type="similarity">
    <text evidence="5">Belongs to the class I-like SAM-binding methyltransferase superfamily. EFM4 family.</text>
</comment>
<dbReference type="PANTHER" id="PTHR12843">
    <property type="entry name" value="PROTEIN-LYSINE N-METHYLTRANSFERASE METTL10"/>
    <property type="match status" value="1"/>
</dbReference>
<dbReference type="PANTHER" id="PTHR12843:SF5">
    <property type="entry name" value="EEF1A LYSINE METHYLTRANSFERASE 2"/>
    <property type="match status" value="1"/>
</dbReference>
<dbReference type="Proteomes" id="UP000594638">
    <property type="component" value="Unassembled WGS sequence"/>
</dbReference>
<protein>
    <recommendedName>
        <fullName evidence="5">Protein-lysine N-methyltransferase OLEA9_A019967</fullName>
        <ecNumber evidence="5">2.1.1.-</ecNumber>
    </recommendedName>
</protein>
<gene>
    <name evidence="7" type="ORF">OLEA9_A019967</name>
</gene>
<evidence type="ECO:0000313" key="7">
    <source>
        <dbReference type="EMBL" id="CAA2994198.1"/>
    </source>
</evidence>
<dbReference type="Gramene" id="OE9A019967T1">
    <property type="protein sequence ID" value="OE9A019967C1"/>
    <property type="gene ID" value="OE9A019967"/>
</dbReference>
<evidence type="ECO:0000256" key="4">
    <source>
        <dbReference type="ARBA" id="ARBA00022691"/>
    </source>
</evidence>
<proteinExistence type="inferred from homology"/>
<dbReference type="GO" id="GO:0005737">
    <property type="term" value="C:cytoplasm"/>
    <property type="evidence" value="ECO:0007669"/>
    <property type="project" value="UniProtKB-SubCell"/>
</dbReference>